<name>A0ABX1JDD7_9PSEU</name>
<keyword evidence="8" id="KW-1185">Reference proteome</keyword>
<dbReference type="InterPro" id="IPR050416">
    <property type="entry name" value="FAD-linked_Oxidoreductase"/>
</dbReference>
<dbReference type="InterPro" id="IPR012951">
    <property type="entry name" value="BBE"/>
</dbReference>
<dbReference type="SUPFAM" id="SSF56176">
    <property type="entry name" value="FAD-binding/transporter-associated domain-like"/>
    <property type="match status" value="1"/>
</dbReference>
<evidence type="ECO:0000256" key="4">
    <source>
        <dbReference type="ARBA" id="ARBA00022827"/>
    </source>
</evidence>
<dbReference type="InterPro" id="IPR016169">
    <property type="entry name" value="FAD-bd_PCMH_sub2"/>
</dbReference>
<comment type="cofactor">
    <cofactor evidence="1">
        <name>FAD</name>
        <dbReference type="ChEBI" id="CHEBI:57692"/>
    </cofactor>
</comment>
<feature type="domain" description="FAD-binding PCMH-type" evidence="6">
    <location>
        <begin position="45"/>
        <end position="215"/>
    </location>
</feature>
<evidence type="ECO:0000256" key="1">
    <source>
        <dbReference type="ARBA" id="ARBA00001974"/>
    </source>
</evidence>
<comment type="similarity">
    <text evidence="2">Belongs to the oxygen-dependent FAD-linked oxidoreductase family.</text>
</comment>
<keyword evidence="4" id="KW-0274">FAD</keyword>
<dbReference type="EMBL" id="JAAXLS010000042">
    <property type="protein sequence ID" value="NKQ57808.1"/>
    <property type="molecule type" value="Genomic_DNA"/>
</dbReference>
<dbReference type="RefSeq" id="WP_168521025.1">
    <property type="nucleotide sequence ID" value="NZ_JAAXLS010000042.1"/>
</dbReference>
<evidence type="ECO:0000313" key="8">
    <source>
        <dbReference type="Proteomes" id="UP000715441"/>
    </source>
</evidence>
<evidence type="ECO:0000259" key="6">
    <source>
        <dbReference type="PROSITE" id="PS51387"/>
    </source>
</evidence>
<gene>
    <name evidence="7" type="ORF">HFP15_33605</name>
</gene>
<dbReference type="InterPro" id="IPR006094">
    <property type="entry name" value="Oxid_FAD_bind_N"/>
</dbReference>
<keyword evidence="3" id="KW-0285">Flavoprotein</keyword>
<dbReference type="PROSITE" id="PS00862">
    <property type="entry name" value="OX2_COVAL_FAD"/>
    <property type="match status" value="1"/>
</dbReference>
<dbReference type="PANTHER" id="PTHR42973:SF39">
    <property type="entry name" value="FAD-BINDING PCMH-TYPE DOMAIN-CONTAINING PROTEIN"/>
    <property type="match status" value="1"/>
</dbReference>
<dbReference type="InterPro" id="IPR016164">
    <property type="entry name" value="FAD-linked_Oxase-like_C"/>
</dbReference>
<dbReference type="InterPro" id="IPR036318">
    <property type="entry name" value="FAD-bd_PCMH-like_sf"/>
</dbReference>
<dbReference type="Gene3D" id="3.30.43.10">
    <property type="entry name" value="Uridine Diphospho-n-acetylenolpyruvylglucosamine Reductase, domain 2"/>
    <property type="match status" value="1"/>
</dbReference>
<accession>A0ABX1JDD7</accession>
<dbReference type="Gene3D" id="3.30.465.10">
    <property type="match status" value="1"/>
</dbReference>
<keyword evidence="5" id="KW-0560">Oxidoreductase</keyword>
<dbReference type="Pfam" id="PF08031">
    <property type="entry name" value="BBE"/>
    <property type="match status" value="1"/>
</dbReference>
<dbReference type="Proteomes" id="UP000715441">
    <property type="component" value="Unassembled WGS sequence"/>
</dbReference>
<organism evidence="7 8">
    <name type="scientific">Amycolatopsis acididurans</name>
    <dbReference type="NCBI Taxonomy" id="2724524"/>
    <lineage>
        <taxon>Bacteria</taxon>
        <taxon>Bacillati</taxon>
        <taxon>Actinomycetota</taxon>
        <taxon>Actinomycetes</taxon>
        <taxon>Pseudonocardiales</taxon>
        <taxon>Pseudonocardiaceae</taxon>
        <taxon>Amycolatopsis</taxon>
    </lineage>
</organism>
<evidence type="ECO:0000313" key="7">
    <source>
        <dbReference type="EMBL" id="NKQ57808.1"/>
    </source>
</evidence>
<dbReference type="SUPFAM" id="SSF55103">
    <property type="entry name" value="FAD-linked oxidases, C-terminal domain"/>
    <property type="match status" value="1"/>
</dbReference>
<dbReference type="InterPro" id="IPR016167">
    <property type="entry name" value="FAD-bd_PCMH_sub1"/>
</dbReference>
<comment type="caution">
    <text evidence="7">The sequence shown here is derived from an EMBL/GenBank/DDBJ whole genome shotgun (WGS) entry which is preliminary data.</text>
</comment>
<dbReference type="Gene3D" id="3.40.462.20">
    <property type="match status" value="1"/>
</dbReference>
<proteinExistence type="inferred from homology"/>
<reference evidence="7 8" key="1">
    <citation type="submission" date="2020-04" db="EMBL/GenBank/DDBJ databases">
        <title>Novel species.</title>
        <authorList>
            <person name="Teo W.F.A."/>
            <person name="Lipun K."/>
            <person name="Srisuk N."/>
            <person name="Duangmal K."/>
        </authorList>
    </citation>
    <scope>NUCLEOTIDE SEQUENCE [LARGE SCALE GENOMIC DNA]</scope>
    <source>
        <strain evidence="7 8">K13G38</strain>
    </source>
</reference>
<evidence type="ECO:0000256" key="5">
    <source>
        <dbReference type="ARBA" id="ARBA00023002"/>
    </source>
</evidence>
<evidence type="ECO:0000256" key="2">
    <source>
        <dbReference type="ARBA" id="ARBA00005466"/>
    </source>
</evidence>
<sequence length="468" mass="50003">MDAIADTAQAALDAARELRPAFRGDLVLPHDPDYDNARRVWNGCIDRRPALIARCRRTEDVVAALGAARARGLEIAVRGGGHSIAGLAVADKAVTIDLSGMGGVRVDPGTRRASVQAGSLLASVDRETQRHGLAVTSGFVSHTGVAGLTLGGGFGWMARKHGLACDNLRSAEVVLADGTVATAGETRDRDLLWGLRGAGSNFGVTTSFEFELHPVGPMVATGTACYALDDGAKVLRALRELADDAGDETTWAASVWDADQDAPLPAESHGKPVVTLTFVHVGDVDEGLRLGRRLRAVASPLAETVGPVTYLDLQCGNDGAWRHGVRRYWKSHYLWDLPDAAIEAFLARGNSAGKGNSPITGSLQTRGGAISRVGEQATAVGHRGAKFEFLTASNWTDAGEDDTRRGLIRTYADAMAPYSRGVYVNNLGTEGEDRVRAAYGEEKFTRLVSLKRRYDPENVFHLNQNIRP</sequence>
<dbReference type="InterPro" id="IPR006093">
    <property type="entry name" value="Oxy_OxRdtase_FAD_BS"/>
</dbReference>
<dbReference type="PANTHER" id="PTHR42973">
    <property type="entry name" value="BINDING OXIDOREDUCTASE, PUTATIVE (AFU_ORTHOLOGUE AFUA_1G17690)-RELATED"/>
    <property type="match status" value="1"/>
</dbReference>
<dbReference type="Pfam" id="PF01565">
    <property type="entry name" value="FAD_binding_4"/>
    <property type="match status" value="1"/>
</dbReference>
<dbReference type="PROSITE" id="PS51387">
    <property type="entry name" value="FAD_PCMH"/>
    <property type="match status" value="1"/>
</dbReference>
<dbReference type="InterPro" id="IPR016166">
    <property type="entry name" value="FAD-bd_PCMH"/>
</dbReference>
<evidence type="ECO:0000256" key="3">
    <source>
        <dbReference type="ARBA" id="ARBA00022630"/>
    </source>
</evidence>
<protein>
    <submittedName>
        <fullName evidence="7">FAD-binding oxidoreductase</fullName>
    </submittedName>
</protein>